<dbReference type="InterPro" id="IPR051551">
    <property type="entry name" value="Autotransporter_adhesion"/>
</dbReference>
<dbReference type="InterPro" id="IPR036709">
    <property type="entry name" value="Autotransporte_beta_dom_sf"/>
</dbReference>
<protein>
    <submittedName>
        <fullName evidence="3">Outer membrane autotransporter barrel domain protein</fullName>
    </submittedName>
</protein>
<sequence>MISGVSSHWQASWEDYEFLSGFRRHARARPLTASDRHGRTDQFAAWPLHPSCFIHKPYQRRGVIPAYAHTFHFAGEIMRRLKAQAFEGSRSRPAGHGVAPTLLALALGFQGAAAWANCTTSNGATTCTNANGSHTNKVGSGPSGMNERVTVNQGARIETNASAAISVGTSGQVRIEGGAVVQSTVNTAASGQYAKTLEAASNNNISIQVNAQLLAKGSASQSSALGLSGAGNTVTNHGTIRADNAAAIWVTANTANAANTIDNYGTIETVLNGGYANAIGSTRNNSATGAGVTVRNHANGRIVGNVKFEAGDDSVILDGGSTITGSLNGGSGNNSLTLKAGDGTLGRAIRNFGTITKQEAGTWTLNGQVGRNDNNLKSTVKVEGGTLVLRGDNSGATQGGVLQVSAGATADVTAASAMQSISNAGTVQFTQDSNAAYAGVLSGTGSIVKRGGGDLTLTGNNTHTGKVVVEAGSLSVSAANNLGGAGSSVQLKGGALALKKTIVVNRGLTLDSGAQTLIIEPGTTTTWQGQVSGAGKLVTQGGTLVLEHASNTYSGGTEINNGTLRAAHDASLGSGTLALKNSQLAATDSFTATRALTLAGNESIDVAATKILSWNGEISGAGTLVKEGQGTLLLRGTNQQNGGTTVNAGTLQISRDANLGRGALALNDGTLQSTGSFATSRAATLRGQATMEVDASHTVTWNGELSGGGMLRKSGQGTLVLAGANTYSGGTVVEAGALRAGHEDNLGRGAITLQGGDLLAGGSFSSNRDLTLVRGSLDVARDATLTWSGAISGAGDLVKKGDGRLTLTGVNEYAGQTVLRGGKLRVARDENLGRGALVLEDNTVFESMGSHAATRQVTLKGAPKVETLDGTTLEWRGTVDGDGKLYKQGGGTLVLSGNNTYAKGVEVWGGVVQVSRDQNLGAANGAVTLNGGGLAANGDFTSNRQLELTAGAKAIDVAAGKDVTWRGVVNGAGALTKAGDGTLALAGANTYTGGTRLQGGTVQVSRDNNLGQAAGAVTFDGGRLANTGSFATARTATLNKAGQIDTDRGTTLTWNGAIGGKGELRKQGAGTLVLGGANTYQGDTRVEAGTLQVSADANLGQGAVHLHDSRLATTGTFATSRRLELTGRGAVQAAAAATLDWRGTVAGAGTLVKEGAGTLVLAGDNQHAGGTEVRAGTLQVSRATNLGPGALALENAALATTASFTATQAATLTGNAAIDTAAGTTLGWEGAIGGTGSLHKKGEGKLVLVKDNHHDGGTTIHAGTLQVSRDANLGSGQSAVTLDGGALAVSAGFSSGREIVVGAGHGALSVTGGHTLQWQGQVGGAGALTKTGDGTLVLEHDNTHAGGTRITGGVLRVSRDENLGEAHGMLTLDGGTLSTTAGFASRRNATVGNGGGRIVVADAATLDLQGDVAGAGRLVKEGAGTLALGGTNTYAGGTVVEAGTLRVARDANLGGGALTLNNSRLHATAGFATGRDATLSGRASIDTDDRATLQWRGTVNGAGRLVKQGLGTLVLDGDNRYAGGTEVNAGTLQVARDANLGAGDVALNGSSLAATASFATARTATLSGAAAIDTADGATLDWNGLLDGDGALVKQGNGTLALAAANRYGGGTIVKAGAVRIARDANLGRAGTGVTLDGGALATTADLATGRAATLGAANGTLDVAAGTRLDWNGAIGGAGALTKTGAGTLALNHDNQHAGGTLVHGGTLRIARDANLGAAGTAVTLDGGTLATTASLAPERALRVGARNGVLLPDAGTTLDWRGVVAGAGKLTKAGPGTLVLSADNRHGGGTAVTGGTLQVSRDANLGAAAGALTLDGGTLLSTASFASARVATLDAAGGTFVTRDGTRLDWDGAIGGAGGLVKEGAGELRLGNANTYQGPTRIAAGRLAVNGSIASPVTVEQAGVLGGTGRIVGDVANRGVVAPGNSIGALTVAGNYAGTGGSLEVEAVLGGDAAPADRLVLDGGAASGVTPVVVKPQGGVGGLTLRGIPVVVAQGGATTAPGAFRLAQPLVAGAYEYQLLRGAGDGAAAQAQDWYLRTSRVERDKAGRIVKVVPFYRPEVALYAGTPMLMRMVGTEALGSYRERAGQPGAAAPEAGAAARRGVWARTFGRRFERSAGSEAAPSFNGSLAGMQLGADLYTRRSATRHADAFGVFGGYATARGDVRGLARGEIQAVGTSTLRAAQLGAYWTHTGPSGWYVDTVLAGTRYKQQTSSSAHVGATSRGWGMMASVEAGYPWQLNPRWQIEPQAQLVYQQLGIANGADRVSSVSYKTPDALTGRLGTRLAGQYAYGKAQLRPFMGVSLLHDFTGADTVTFAGVHSVRASRQNTAVDLKAGVDTQLGKSVGLWGQVGYGKSVGSGDGSDRGWSANLGLRVAY</sequence>
<dbReference type="InterPro" id="IPR012332">
    <property type="entry name" value="Autotransporter_pectin_lyase_C"/>
</dbReference>
<dbReference type="Gene3D" id="2.160.20.20">
    <property type="match status" value="8"/>
</dbReference>
<feature type="domain" description="Autotransporter" evidence="2">
    <location>
        <begin position="2098"/>
        <end position="2377"/>
    </location>
</feature>
<dbReference type="Pfam" id="PF12951">
    <property type="entry name" value="PATR"/>
    <property type="match status" value="17"/>
</dbReference>
<evidence type="ECO:0000313" key="3">
    <source>
        <dbReference type="EMBL" id="ETH32224.1"/>
    </source>
</evidence>
<dbReference type="SUPFAM" id="SSF51126">
    <property type="entry name" value="Pectin lyase-like"/>
    <property type="match status" value="7"/>
</dbReference>
<comment type="caution">
    <text evidence="3">The sequence shown here is derived from an EMBL/GenBank/DDBJ whole genome shotgun (WGS) entry which is preliminary data.</text>
</comment>
<evidence type="ECO:0000259" key="2">
    <source>
        <dbReference type="PROSITE" id="PS51208"/>
    </source>
</evidence>
<dbReference type="NCBIfam" id="TIGR02601">
    <property type="entry name" value="autotrns_rpt"/>
    <property type="match status" value="17"/>
</dbReference>
<dbReference type="GO" id="GO:0019867">
    <property type="term" value="C:outer membrane"/>
    <property type="evidence" value="ECO:0007669"/>
    <property type="project" value="InterPro"/>
</dbReference>
<dbReference type="InterPro" id="IPR005546">
    <property type="entry name" value="Autotransporte_beta"/>
</dbReference>
<dbReference type="InterPro" id="IPR013425">
    <property type="entry name" value="Autotrns_rpt"/>
</dbReference>
<dbReference type="NCBIfam" id="TIGR01414">
    <property type="entry name" value="autotrans_barl"/>
    <property type="match status" value="1"/>
</dbReference>
<accession>A0AAI9J5A6</accession>
<dbReference type="InterPro" id="IPR006315">
    <property type="entry name" value="OM_autotransptr_brl_dom"/>
</dbReference>
<dbReference type="SMART" id="SM00869">
    <property type="entry name" value="Autotransporter"/>
    <property type="match status" value="1"/>
</dbReference>
<evidence type="ECO:0000256" key="1">
    <source>
        <dbReference type="ARBA" id="ARBA00022729"/>
    </source>
</evidence>
<dbReference type="PANTHER" id="PTHR35037:SF3">
    <property type="entry name" value="C-TERMINAL REGION OF AIDA-LIKE PROTEIN"/>
    <property type="match status" value="1"/>
</dbReference>
<dbReference type="CDD" id="cd01344">
    <property type="entry name" value="PL2_Passenger_AT"/>
    <property type="match status" value="1"/>
</dbReference>
<dbReference type="Proteomes" id="UP000018679">
    <property type="component" value="Unassembled WGS sequence"/>
</dbReference>
<dbReference type="Pfam" id="PF18883">
    <property type="entry name" value="AC_1"/>
    <property type="match status" value="1"/>
</dbReference>
<dbReference type="PANTHER" id="PTHR35037">
    <property type="entry name" value="C-TERMINAL REGION OF AIDA-LIKE PROTEIN"/>
    <property type="match status" value="1"/>
</dbReference>
<reference evidence="3 4" key="1">
    <citation type="journal article" date="2013" name="Genome Announc.">
        <title>Genome Sequences of 28 Bordetella pertussis U.S. Outbreak Strains Dating from 2010 to 2012.</title>
        <authorList>
            <person name="Harvill E.T."/>
            <person name="Goodfield L.L."/>
            <person name="Ivanov Y."/>
            <person name="Meyer J.A."/>
            <person name="Newth C."/>
            <person name="Cassiday P."/>
            <person name="Tondella M.L."/>
            <person name="Liao P."/>
            <person name="Zimmerman J."/>
            <person name="Meert K."/>
            <person name="Wessel D."/>
            <person name="Berger J."/>
            <person name="Dean J.M."/>
            <person name="Holubkov R."/>
            <person name="Burr J."/>
            <person name="Liu T."/>
            <person name="Brinkac L."/>
            <person name="Kim M."/>
            <person name="Losada L."/>
        </authorList>
    </citation>
    <scope>NUCLEOTIDE SEQUENCE [LARGE SCALE GENOMIC DNA]</scope>
    <source>
        <strain evidence="3 4">CHLA-26</strain>
    </source>
</reference>
<organism evidence="3 4">
    <name type="scientific">Bordetella pertussis CHLA-26</name>
    <dbReference type="NCBI Taxonomy" id="1331284"/>
    <lineage>
        <taxon>Bacteria</taxon>
        <taxon>Pseudomonadati</taxon>
        <taxon>Pseudomonadota</taxon>
        <taxon>Betaproteobacteria</taxon>
        <taxon>Burkholderiales</taxon>
        <taxon>Alcaligenaceae</taxon>
        <taxon>Bordetella</taxon>
    </lineage>
</organism>
<dbReference type="PROSITE" id="PS51208">
    <property type="entry name" value="AUTOTRANSPORTER"/>
    <property type="match status" value="1"/>
</dbReference>
<dbReference type="InterPro" id="IPR011050">
    <property type="entry name" value="Pectin_lyase_fold/virulence"/>
</dbReference>
<keyword evidence="1" id="KW-0732">Signal</keyword>
<gene>
    <name evidence="3" type="ORF">L566_0067</name>
</gene>
<dbReference type="SUPFAM" id="SSF103515">
    <property type="entry name" value="Autotransporter"/>
    <property type="match status" value="1"/>
</dbReference>
<dbReference type="EMBL" id="AXSB02000007">
    <property type="protein sequence ID" value="ETH32224.1"/>
    <property type="molecule type" value="Genomic_DNA"/>
</dbReference>
<evidence type="ECO:0000313" key="4">
    <source>
        <dbReference type="Proteomes" id="UP000018679"/>
    </source>
</evidence>
<dbReference type="InterPro" id="IPR043990">
    <property type="entry name" value="AC_1"/>
</dbReference>
<dbReference type="Gene3D" id="2.40.128.130">
    <property type="entry name" value="Autotransporter beta-domain"/>
    <property type="match status" value="1"/>
</dbReference>
<proteinExistence type="predicted"/>
<name>A0AAI9J5A6_BORPT</name>